<dbReference type="GO" id="GO:0005096">
    <property type="term" value="F:GTPase activator activity"/>
    <property type="evidence" value="ECO:0007669"/>
    <property type="project" value="InterPro"/>
</dbReference>
<dbReference type="GO" id="GO:0007399">
    <property type="term" value="P:nervous system development"/>
    <property type="evidence" value="ECO:0007669"/>
    <property type="project" value="TreeGrafter"/>
</dbReference>
<dbReference type="PANTHER" id="PTHR16777:SF2">
    <property type="entry name" value="PROTEIN ECT2"/>
    <property type="match status" value="1"/>
</dbReference>
<dbReference type="InterPro" id="IPR035899">
    <property type="entry name" value="DBL_dom_sf"/>
</dbReference>
<dbReference type="InterPro" id="IPR000219">
    <property type="entry name" value="DH_dom"/>
</dbReference>
<protein>
    <recommendedName>
        <fullName evidence="1">DH domain-containing protein</fullName>
    </recommendedName>
</protein>
<accession>A0A1D1UME2</accession>
<proteinExistence type="predicted"/>
<evidence type="ECO:0000313" key="2">
    <source>
        <dbReference type="EMBL" id="GAU87318.1"/>
    </source>
</evidence>
<dbReference type="GO" id="GO:0005634">
    <property type="term" value="C:nucleus"/>
    <property type="evidence" value="ECO:0007669"/>
    <property type="project" value="InterPro"/>
</dbReference>
<dbReference type="PROSITE" id="PS00741">
    <property type="entry name" value="DH_1"/>
    <property type="match status" value="1"/>
</dbReference>
<comment type="caution">
    <text evidence="2">The sequence shown here is derived from an EMBL/GenBank/DDBJ whole genome shotgun (WGS) entry which is preliminary data.</text>
</comment>
<evidence type="ECO:0000259" key="1">
    <source>
        <dbReference type="PROSITE" id="PS50010"/>
    </source>
</evidence>
<dbReference type="GO" id="GO:0035556">
    <property type="term" value="P:intracellular signal transduction"/>
    <property type="evidence" value="ECO:0007669"/>
    <property type="project" value="InterPro"/>
</dbReference>
<dbReference type="Proteomes" id="UP000186922">
    <property type="component" value="Unassembled WGS sequence"/>
</dbReference>
<reference evidence="2 3" key="1">
    <citation type="journal article" date="2016" name="Nat. Commun.">
        <title>Extremotolerant tardigrade genome and improved radiotolerance of human cultured cells by tardigrade-unique protein.</title>
        <authorList>
            <person name="Hashimoto T."/>
            <person name="Horikawa D.D."/>
            <person name="Saito Y."/>
            <person name="Kuwahara H."/>
            <person name="Kozuka-Hata H."/>
            <person name="Shin-I T."/>
            <person name="Minakuchi Y."/>
            <person name="Ohishi K."/>
            <person name="Motoyama A."/>
            <person name="Aizu T."/>
            <person name="Enomoto A."/>
            <person name="Kondo K."/>
            <person name="Tanaka S."/>
            <person name="Hara Y."/>
            <person name="Koshikawa S."/>
            <person name="Sagara H."/>
            <person name="Miura T."/>
            <person name="Yokobori S."/>
            <person name="Miyagawa K."/>
            <person name="Suzuki Y."/>
            <person name="Kubo T."/>
            <person name="Oyama M."/>
            <person name="Kohara Y."/>
            <person name="Fujiyama A."/>
            <person name="Arakawa K."/>
            <person name="Katayama T."/>
            <person name="Toyoda A."/>
            <person name="Kunieda T."/>
        </authorList>
    </citation>
    <scope>NUCLEOTIDE SEQUENCE [LARGE SCALE GENOMIC DNA]</scope>
    <source>
        <strain evidence="2 3">YOKOZUNA-1</strain>
    </source>
</reference>
<dbReference type="CDD" id="cd00160">
    <property type="entry name" value="RhoGEF"/>
    <property type="match status" value="1"/>
</dbReference>
<feature type="domain" description="DH" evidence="1">
    <location>
        <begin position="171"/>
        <end position="362"/>
    </location>
</feature>
<dbReference type="SMART" id="SM00325">
    <property type="entry name" value="RhoGEF"/>
    <property type="match status" value="1"/>
</dbReference>
<dbReference type="SUPFAM" id="SSF48065">
    <property type="entry name" value="DBL homology domain (DH-domain)"/>
    <property type="match status" value="1"/>
</dbReference>
<dbReference type="GO" id="GO:0005085">
    <property type="term" value="F:guanyl-nucleotide exchange factor activity"/>
    <property type="evidence" value="ECO:0007669"/>
    <property type="project" value="InterPro"/>
</dbReference>
<dbReference type="InterPro" id="IPR001331">
    <property type="entry name" value="GDS_CDC24_CS"/>
</dbReference>
<dbReference type="GO" id="GO:0005938">
    <property type="term" value="C:cell cortex"/>
    <property type="evidence" value="ECO:0007669"/>
    <property type="project" value="TreeGrafter"/>
</dbReference>
<dbReference type="Pfam" id="PF21242">
    <property type="entry name" value="ECT2_PH"/>
    <property type="match status" value="1"/>
</dbReference>
<dbReference type="EMBL" id="BDGG01000001">
    <property type="protein sequence ID" value="GAU87318.1"/>
    <property type="molecule type" value="Genomic_DNA"/>
</dbReference>
<sequence>MVTRKSRRNCYANSTCGADIFWLAELLSLLTKSDGGPRANKSSSRSRRRKQKVLPQNRTDLLEYDFLTDGPVTHIPDAVASADTLNADLAQENGSSAVPAETLVPLRNRLPTDGFAAQQTIAEENEDSVDFPGEALPFRSRLPTNGMGKRRRFSATPEQVQQLINPPLKSKRYQRVVELLDTERNYVNIMSRMLEIIREVPIDASLPYTAMLHPDALAEMNTTFSQLPQLLEVHQCIVKDLEKAVENWAEDICIGKIFTKYGPYLEAYVPFVNSFEKIKAFLQEWGEKCTLFQSYLKICQMQPGCGRQHLQDLLIRPIQRVPSVVTLLRDIKSRTDVDNPDCKELDKAITEVERVLEFINDQKREADISQMLTGIETDHGFRSPLATACHYITHIECFELEDDQFSAKGDTVMIVVFDTVLEICKKMPLRVQRKRSVLDHKKGWEHIDYIPLEQIRDMIDVPDEQDCIHAFALGLRTIDNEECYFKFAATDHYGMDKSLFLRQVYAQIPRGNADRPVLRRMDPHEVRMRTTSVMAFQQPGLRRSLSLLVKRLRQVFGLHSLGMRRSTTDRIFSHDAPISNLPGTVPMPANLS</sequence>
<dbReference type="InterPro" id="IPR026817">
    <property type="entry name" value="Ect2"/>
</dbReference>
<dbReference type="InterPro" id="IPR049395">
    <property type="entry name" value="ECT2_PH"/>
</dbReference>
<dbReference type="STRING" id="947166.A0A1D1UME2"/>
<dbReference type="GO" id="GO:2000431">
    <property type="term" value="P:regulation of cytokinesis, actomyosin contractile ring assembly"/>
    <property type="evidence" value="ECO:0007669"/>
    <property type="project" value="InterPro"/>
</dbReference>
<evidence type="ECO:0000313" key="3">
    <source>
        <dbReference type="Proteomes" id="UP000186922"/>
    </source>
</evidence>
<dbReference type="Pfam" id="PF00621">
    <property type="entry name" value="RhoGEF"/>
    <property type="match status" value="1"/>
</dbReference>
<organism evidence="2 3">
    <name type="scientific">Ramazzottius varieornatus</name>
    <name type="common">Water bear</name>
    <name type="synonym">Tardigrade</name>
    <dbReference type="NCBI Taxonomy" id="947166"/>
    <lineage>
        <taxon>Eukaryota</taxon>
        <taxon>Metazoa</taxon>
        <taxon>Ecdysozoa</taxon>
        <taxon>Tardigrada</taxon>
        <taxon>Eutardigrada</taxon>
        <taxon>Parachela</taxon>
        <taxon>Hypsibioidea</taxon>
        <taxon>Ramazzottiidae</taxon>
        <taxon>Ramazzottius</taxon>
    </lineage>
</organism>
<keyword evidence="3" id="KW-1185">Reference proteome</keyword>
<dbReference type="PROSITE" id="PS50010">
    <property type="entry name" value="DH_2"/>
    <property type="match status" value="1"/>
</dbReference>
<dbReference type="Gene3D" id="1.20.900.10">
    <property type="entry name" value="Dbl homology (DH) domain"/>
    <property type="match status" value="1"/>
</dbReference>
<dbReference type="PANTHER" id="PTHR16777">
    <property type="entry name" value="PROTEIN ECT2"/>
    <property type="match status" value="1"/>
</dbReference>
<dbReference type="AlphaFoldDB" id="A0A1D1UME2"/>
<name>A0A1D1UME2_RAMVA</name>
<dbReference type="GO" id="GO:0000281">
    <property type="term" value="P:mitotic cytokinesis"/>
    <property type="evidence" value="ECO:0007669"/>
    <property type="project" value="TreeGrafter"/>
</dbReference>
<dbReference type="OrthoDB" id="9997817at2759"/>
<gene>
    <name evidence="2" type="primary">RvY_00193-1</name>
    <name evidence="2" type="synonym">RvY_00193.1</name>
    <name evidence="2" type="ORF">RvY_00193</name>
</gene>